<sequence>MKKSDPIANSQKGKPPTKSKKSLLLPEQVDLKDTVGQQEISKFPEPPVPVCNLKIGSMDFWSYVLKDFHPEIEKHQIYVRHLRDCTMCCQIVDEYLETHPESRVIFSKKNLLGDPNPSGFVFEEQGIKFYKAISFFIRKRKSVLFLYYLIVIGPLAIGAIALLRSWFYK</sequence>
<dbReference type="EMBL" id="AHMO02000011">
    <property type="protein sequence ID" value="EQA43611.1"/>
    <property type="molecule type" value="Genomic_DNA"/>
</dbReference>
<evidence type="ECO:0000256" key="1">
    <source>
        <dbReference type="SAM" id="MobiDB-lite"/>
    </source>
</evidence>
<comment type="caution">
    <text evidence="3">The sequence shown here is derived from an EMBL/GenBank/DDBJ whole genome shotgun (WGS) entry which is preliminary data.</text>
</comment>
<proteinExistence type="predicted"/>
<feature type="region of interest" description="Disordered" evidence="1">
    <location>
        <begin position="1"/>
        <end position="23"/>
    </location>
</feature>
<evidence type="ECO:0000313" key="3">
    <source>
        <dbReference type="EMBL" id="EQA43611.1"/>
    </source>
</evidence>
<evidence type="ECO:0000313" key="4">
    <source>
        <dbReference type="Proteomes" id="UP000015454"/>
    </source>
</evidence>
<reference evidence="3" key="1">
    <citation type="submission" date="2013-05" db="EMBL/GenBank/DDBJ databases">
        <authorList>
            <person name="Harkins D.M."/>
            <person name="Durkin A.S."/>
            <person name="Brinkac L.M."/>
            <person name="Haft D.H."/>
            <person name="Selengut J.D."/>
            <person name="Sanka R."/>
            <person name="DePew J."/>
            <person name="Purushe J."/>
            <person name="Hartskeerl R.A."/>
            <person name="Ahmed A."/>
            <person name="van der Linden H."/>
            <person name="Goris M.G.A."/>
            <person name="Vinetz J.M."/>
            <person name="Sutton G.G."/>
            <person name="Nierman W.C."/>
            <person name="Fouts D.E."/>
        </authorList>
    </citation>
    <scope>NUCLEOTIDE SEQUENCE [LARGE SCALE GENOMIC DNA]</scope>
    <source>
        <strain evidence="3">5399</strain>
    </source>
</reference>
<gene>
    <name evidence="3" type="ORF">LEP1GSC050_1793</name>
</gene>
<accession>T0F6U6</accession>
<dbReference type="AlphaFoldDB" id="T0F6U6"/>
<keyword evidence="4" id="KW-1185">Reference proteome</keyword>
<keyword evidence="2" id="KW-0472">Membrane</keyword>
<feature type="transmembrane region" description="Helical" evidence="2">
    <location>
        <begin position="145"/>
        <end position="167"/>
    </location>
</feature>
<protein>
    <submittedName>
        <fullName evidence="3">Uncharacterized protein</fullName>
    </submittedName>
</protein>
<name>T0F6U6_9LEPT</name>
<dbReference type="Proteomes" id="UP000015454">
    <property type="component" value="Unassembled WGS sequence"/>
</dbReference>
<dbReference type="STRING" id="1049789.LEP1GSC050_1793"/>
<organism evidence="3 4">
    <name type="scientific">Leptospira broomii serovar Hurstbridge str. 5399</name>
    <dbReference type="NCBI Taxonomy" id="1049789"/>
    <lineage>
        <taxon>Bacteria</taxon>
        <taxon>Pseudomonadati</taxon>
        <taxon>Spirochaetota</taxon>
        <taxon>Spirochaetia</taxon>
        <taxon>Leptospirales</taxon>
        <taxon>Leptospiraceae</taxon>
        <taxon>Leptospira</taxon>
    </lineage>
</organism>
<dbReference type="OrthoDB" id="9912963at2"/>
<keyword evidence="2" id="KW-1133">Transmembrane helix</keyword>
<evidence type="ECO:0000256" key="2">
    <source>
        <dbReference type="SAM" id="Phobius"/>
    </source>
</evidence>
<dbReference type="RefSeq" id="WP_010570194.1">
    <property type="nucleotide sequence ID" value="NZ_AHMO02000011.1"/>
</dbReference>
<keyword evidence="2" id="KW-0812">Transmembrane</keyword>